<feature type="transmembrane region" description="Helical" evidence="9">
    <location>
        <begin position="422"/>
        <end position="442"/>
    </location>
</feature>
<feature type="transmembrane region" description="Helical" evidence="9">
    <location>
        <begin position="676"/>
        <end position="695"/>
    </location>
</feature>
<accession>A0ABV3P6Y0</accession>
<evidence type="ECO:0000256" key="8">
    <source>
        <dbReference type="SAM" id="MobiDB-lite"/>
    </source>
</evidence>
<feature type="transmembrane region" description="Helical" evidence="9">
    <location>
        <begin position="322"/>
        <end position="348"/>
    </location>
</feature>
<reference evidence="10 11" key="1">
    <citation type="submission" date="2024-07" db="EMBL/GenBank/DDBJ databases">
        <authorList>
            <person name="Thanompreechachai J."/>
            <person name="Duangmal K."/>
        </authorList>
    </citation>
    <scope>NUCLEOTIDE SEQUENCE [LARGE SCALE GENOMIC DNA]</scope>
    <source>
        <strain evidence="10 11">KCTC 19886</strain>
    </source>
</reference>
<feature type="transmembrane region" description="Helical" evidence="9">
    <location>
        <begin position="287"/>
        <end position="310"/>
    </location>
</feature>
<feature type="transmembrane region" description="Helical" evidence="9">
    <location>
        <begin position="237"/>
        <end position="256"/>
    </location>
</feature>
<keyword evidence="4" id="KW-0133">Cell shape</keyword>
<sequence>MTSLAERPAGPSPFPAGPTDAPVVRDRRARDASLVAGVMVLSSLLGLVRDLVIAALFGASSSSDAFFVAWTVPETVTPLLNESGLALLLTPLFARTWAQEGSLTSAVRRTLLPVVAVTATAGAVCALAAPVLVGLIAPGLADPSLAVTCFRLASVTVLGLGVAGYLSSALRGRRSFVRPAATYVAYNVGILACLLLEPWLGVRAAALGLAVGSLLMVAVVAPAVARSTRLDGLRWRAGTGLAPLLAVAPIIVYSLARQSQVFAERWFGSDLVGAISELNYASKVAQIPVTLSLVVASVSLASVTAHVGAGRFPAVRREVTDALRLGVCVVLPVTVALEVLAPQITALLFQRGAFDAELVQSTSTVLRWYSLGLLGQLAVGASVLFLCIRPRGARVAAVAALACLAVTVAVDAVAVGPLGAPGLALGNAAGITLAGAVLLRRLHRDLVPLPWRRLGEAVVRSATAAALAGAAAWGVTHLGHGPVVSLAAGTVFVGVHLAAAHVVGLAEVRALTGRLRSRRAPDAVEPLADDAPRLRPRWTPALAPLVVGALVGALLAVGVGLARPVVHRATALVVVTAGADGRDATTTTQALTRLTATLSQRYEGGPEDVDVLLEGAPSSPVVQVTVDGRDAGTVRRVAGEVVATLEVASRGQAWSVRDQTPAGGAVRVRERVDPGLVVVGAGAGGLLVLAVAALAGRWPGSAPHRPWPLSAARRPRPRRRRAAHRRIP</sequence>
<evidence type="ECO:0000256" key="5">
    <source>
        <dbReference type="ARBA" id="ARBA00022984"/>
    </source>
</evidence>
<evidence type="ECO:0000313" key="10">
    <source>
        <dbReference type="EMBL" id="MEW9265385.1"/>
    </source>
</evidence>
<feature type="transmembrane region" description="Helical" evidence="9">
    <location>
        <begin position="541"/>
        <end position="562"/>
    </location>
</feature>
<proteinExistence type="predicted"/>
<keyword evidence="11" id="KW-1185">Reference proteome</keyword>
<keyword evidence="2" id="KW-1003">Cell membrane</keyword>
<evidence type="ECO:0000256" key="2">
    <source>
        <dbReference type="ARBA" id="ARBA00022475"/>
    </source>
</evidence>
<feature type="compositionally biased region" description="Basic residues" evidence="8">
    <location>
        <begin position="713"/>
        <end position="728"/>
    </location>
</feature>
<feature type="region of interest" description="Disordered" evidence="8">
    <location>
        <begin position="702"/>
        <end position="728"/>
    </location>
</feature>
<evidence type="ECO:0000313" key="11">
    <source>
        <dbReference type="Proteomes" id="UP001555826"/>
    </source>
</evidence>
<protein>
    <submittedName>
        <fullName evidence="10">Lipid II flippase MurJ</fullName>
    </submittedName>
</protein>
<feature type="region of interest" description="Disordered" evidence="8">
    <location>
        <begin position="1"/>
        <end position="22"/>
    </location>
</feature>
<feature type="transmembrane region" description="Helical" evidence="9">
    <location>
        <begin position="79"/>
        <end position="98"/>
    </location>
</feature>
<dbReference type="PRINTS" id="PR01806">
    <property type="entry name" value="VIRFACTRMVIN"/>
</dbReference>
<evidence type="ECO:0000256" key="3">
    <source>
        <dbReference type="ARBA" id="ARBA00022692"/>
    </source>
</evidence>
<dbReference type="InterPro" id="IPR051050">
    <property type="entry name" value="Lipid_II_flippase_MurJ/MviN"/>
</dbReference>
<dbReference type="PANTHER" id="PTHR47019">
    <property type="entry name" value="LIPID II FLIPPASE MURJ"/>
    <property type="match status" value="1"/>
</dbReference>
<comment type="subcellular location">
    <subcellularLocation>
        <location evidence="1">Cell membrane</location>
        <topology evidence="1">Multi-pass membrane protein</topology>
    </subcellularLocation>
</comment>
<feature type="transmembrane region" description="Helical" evidence="9">
    <location>
        <begin position="395"/>
        <end position="416"/>
    </location>
</feature>
<comment type="caution">
    <text evidence="10">The sequence shown here is derived from an EMBL/GenBank/DDBJ whole genome shotgun (WGS) entry which is preliminary data.</text>
</comment>
<organism evidence="10 11">
    <name type="scientific">Kineococcus endophyticus</name>
    <dbReference type="NCBI Taxonomy" id="1181883"/>
    <lineage>
        <taxon>Bacteria</taxon>
        <taxon>Bacillati</taxon>
        <taxon>Actinomycetota</taxon>
        <taxon>Actinomycetes</taxon>
        <taxon>Kineosporiales</taxon>
        <taxon>Kineosporiaceae</taxon>
        <taxon>Kineococcus</taxon>
    </lineage>
</organism>
<dbReference type="InterPro" id="IPR004268">
    <property type="entry name" value="MurJ"/>
</dbReference>
<keyword evidence="3 9" id="KW-0812">Transmembrane</keyword>
<keyword evidence="7 9" id="KW-0472">Membrane</keyword>
<keyword evidence="5" id="KW-0573">Peptidoglycan synthesis</keyword>
<feature type="transmembrane region" description="Helical" evidence="9">
    <location>
        <begin position="206"/>
        <end position="225"/>
    </location>
</feature>
<dbReference type="Proteomes" id="UP001555826">
    <property type="component" value="Unassembled WGS sequence"/>
</dbReference>
<feature type="transmembrane region" description="Helical" evidence="9">
    <location>
        <begin position="145"/>
        <end position="168"/>
    </location>
</feature>
<dbReference type="Pfam" id="PF03023">
    <property type="entry name" value="MurJ"/>
    <property type="match status" value="1"/>
</dbReference>
<keyword evidence="6 9" id="KW-1133">Transmembrane helix</keyword>
<name>A0ABV3P6Y0_9ACTN</name>
<feature type="transmembrane region" description="Helical" evidence="9">
    <location>
        <begin position="368"/>
        <end position="388"/>
    </location>
</feature>
<dbReference type="EMBL" id="JBFNQN010000007">
    <property type="protein sequence ID" value="MEW9265385.1"/>
    <property type="molecule type" value="Genomic_DNA"/>
</dbReference>
<feature type="transmembrane region" description="Helical" evidence="9">
    <location>
        <begin position="486"/>
        <end position="508"/>
    </location>
</feature>
<dbReference type="PANTHER" id="PTHR47019:SF1">
    <property type="entry name" value="LIPID II FLIPPASE MURJ"/>
    <property type="match status" value="1"/>
</dbReference>
<feature type="transmembrane region" description="Helical" evidence="9">
    <location>
        <begin position="110"/>
        <end position="133"/>
    </location>
</feature>
<evidence type="ECO:0000256" key="1">
    <source>
        <dbReference type="ARBA" id="ARBA00004651"/>
    </source>
</evidence>
<feature type="transmembrane region" description="Helical" evidence="9">
    <location>
        <begin position="34"/>
        <end position="59"/>
    </location>
</feature>
<feature type="transmembrane region" description="Helical" evidence="9">
    <location>
        <begin position="180"/>
        <end position="200"/>
    </location>
</feature>
<evidence type="ECO:0000256" key="4">
    <source>
        <dbReference type="ARBA" id="ARBA00022960"/>
    </source>
</evidence>
<evidence type="ECO:0000256" key="6">
    <source>
        <dbReference type="ARBA" id="ARBA00022989"/>
    </source>
</evidence>
<gene>
    <name evidence="10" type="ORF">AB1207_11550</name>
</gene>
<evidence type="ECO:0000256" key="9">
    <source>
        <dbReference type="SAM" id="Phobius"/>
    </source>
</evidence>
<dbReference type="RefSeq" id="WP_367638436.1">
    <property type="nucleotide sequence ID" value="NZ_JBFNQN010000007.1"/>
</dbReference>
<evidence type="ECO:0000256" key="7">
    <source>
        <dbReference type="ARBA" id="ARBA00023136"/>
    </source>
</evidence>